<proteinExistence type="predicted"/>
<evidence type="ECO:0000313" key="2">
    <source>
        <dbReference type="EMBL" id="KAJ4472697.1"/>
    </source>
</evidence>
<dbReference type="Proteomes" id="UP001150217">
    <property type="component" value="Unassembled WGS sequence"/>
</dbReference>
<feature type="compositionally biased region" description="Low complexity" evidence="1">
    <location>
        <begin position="35"/>
        <end position="61"/>
    </location>
</feature>
<feature type="region of interest" description="Disordered" evidence="1">
    <location>
        <begin position="130"/>
        <end position="155"/>
    </location>
</feature>
<gene>
    <name evidence="2" type="ORF">C8R41DRAFT_801334</name>
</gene>
<organism evidence="2 3">
    <name type="scientific">Lentinula lateritia</name>
    <dbReference type="NCBI Taxonomy" id="40482"/>
    <lineage>
        <taxon>Eukaryota</taxon>
        <taxon>Fungi</taxon>
        <taxon>Dikarya</taxon>
        <taxon>Basidiomycota</taxon>
        <taxon>Agaricomycotina</taxon>
        <taxon>Agaricomycetes</taxon>
        <taxon>Agaricomycetidae</taxon>
        <taxon>Agaricales</taxon>
        <taxon>Marasmiineae</taxon>
        <taxon>Omphalotaceae</taxon>
        <taxon>Lentinula</taxon>
    </lineage>
</organism>
<feature type="region of interest" description="Disordered" evidence="1">
    <location>
        <begin position="347"/>
        <end position="379"/>
    </location>
</feature>
<feature type="region of interest" description="Disordered" evidence="1">
    <location>
        <begin position="29"/>
        <end position="76"/>
    </location>
</feature>
<name>A0ABQ8V3P3_9AGAR</name>
<feature type="compositionally biased region" description="Basic residues" evidence="1">
    <location>
        <begin position="130"/>
        <end position="151"/>
    </location>
</feature>
<keyword evidence="3" id="KW-1185">Reference proteome</keyword>
<evidence type="ECO:0008006" key="4">
    <source>
        <dbReference type="Google" id="ProtNLM"/>
    </source>
</evidence>
<reference evidence="2" key="1">
    <citation type="submission" date="2022-08" db="EMBL/GenBank/DDBJ databases">
        <title>A Global Phylogenomic Analysis of the Shiitake Genus Lentinula.</title>
        <authorList>
            <consortium name="DOE Joint Genome Institute"/>
            <person name="Sierra-Patev S."/>
            <person name="Min B."/>
            <person name="Naranjo-Ortiz M."/>
            <person name="Looney B."/>
            <person name="Konkel Z."/>
            <person name="Slot J.C."/>
            <person name="Sakamoto Y."/>
            <person name="Steenwyk J.L."/>
            <person name="Rokas A."/>
            <person name="Carro J."/>
            <person name="Camarero S."/>
            <person name="Ferreira P."/>
            <person name="Molpeceres G."/>
            <person name="Ruiz-Duenas F.J."/>
            <person name="Serrano A."/>
            <person name="Henrissat B."/>
            <person name="Drula E."/>
            <person name="Hughes K.W."/>
            <person name="Mata J.L."/>
            <person name="Ishikawa N.K."/>
            <person name="Vargas-Isla R."/>
            <person name="Ushijima S."/>
            <person name="Smith C.A."/>
            <person name="Ahrendt S."/>
            <person name="Andreopoulos W."/>
            <person name="He G."/>
            <person name="Labutti K."/>
            <person name="Lipzen A."/>
            <person name="Ng V."/>
            <person name="Riley R."/>
            <person name="Sandor L."/>
            <person name="Barry K."/>
            <person name="Martinez A.T."/>
            <person name="Xiao Y."/>
            <person name="Gibbons J.G."/>
            <person name="Terashima K."/>
            <person name="Grigoriev I.V."/>
            <person name="Hibbett D.S."/>
        </authorList>
    </citation>
    <scope>NUCLEOTIDE SEQUENCE</scope>
    <source>
        <strain evidence="2">RHP3577 ss4</strain>
    </source>
</reference>
<feature type="compositionally biased region" description="Polar residues" evidence="1">
    <location>
        <begin position="347"/>
        <end position="356"/>
    </location>
</feature>
<protein>
    <recommendedName>
        <fullName evidence="4">WRKY domain-containing protein</fullName>
    </recommendedName>
</protein>
<evidence type="ECO:0000256" key="1">
    <source>
        <dbReference type="SAM" id="MobiDB-lite"/>
    </source>
</evidence>
<comment type="caution">
    <text evidence="2">The sequence shown here is derived from an EMBL/GenBank/DDBJ whole genome shotgun (WGS) entry which is preliminary data.</text>
</comment>
<dbReference type="EMBL" id="JANVFT010000083">
    <property type="protein sequence ID" value="KAJ4472697.1"/>
    <property type="molecule type" value="Genomic_DNA"/>
</dbReference>
<sequence>MSFQHFRLGEMAMANPPPHLMHLHGSVTNIHGHPQQSQQSSQFTTIDNTNNSFSNNTSKISPGSSNKQPYGSGDTDDGYTLVFPNLAAFNEWREREEENQVVEFVKGDTHGSKAVPPRFKDHTKLVCARHSRSGRKKYVKKHPERVRKVPSRKLEGQGCPASISFKTYYDTDEIRACYNSQHSHEIGPANLAFTRRGRRAAAEAEKTKSNKHIRFANDTNSVNDASTSTSIAGPSAIPQSLPANNYTSAVSMIAPLPATQNPYQTTPSQSYNYQTQYQYASTPAPVPPPVPVPPPQSSNDGFSHDRWANMETLFQSVREHARTFAYPSASVAVLETVLIRLFLESPSQPGMGQQPMTAPLMPQSMSARMDDEDGSSEET</sequence>
<evidence type="ECO:0000313" key="3">
    <source>
        <dbReference type="Proteomes" id="UP001150217"/>
    </source>
</evidence>
<feature type="compositionally biased region" description="Acidic residues" evidence="1">
    <location>
        <begin position="370"/>
        <end position="379"/>
    </location>
</feature>
<accession>A0ABQ8V3P3</accession>